<dbReference type="Proteomes" id="UP000267821">
    <property type="component" value="Unassembled WGS sequence"/>
</dbReference>
<dbReference type="GO" id="GO:0031146">
    <property type="term" value="P:SCF-dependent proteasomal ubiquitin-dependent protein catabolic process"/>
    <property type="evidence" value="ECO:0007669"/>
    <property type="project" value="TreeGrafter"/>
</dbReference>
<dbReference type="PROSITE" id="PS50181">
    <property type="entry name" value="FBOX"/>
    <property type="match status" value="1"/>
</dbReference>
<evidence type="ECO:0000259" key="3">
    <source>
        <dbReference type="PROSITE" id="PS50181"/>
    </source>
</evidence>
<feature type="compositionally biased region" description="Polar residues" evidence="2">
    <location>
        <begin position="40"/>
        <end position="61"/>
    </location>
</feature>
<keyword evidence="5" id="KW-1185">Reference proteome</keyword>
<dbReference type="PANTHER" id="PTHR12874:SF9">
    <property type="entry name" value="F-BOX ONLY PROTEIN 48"/>
    <property type="match status" value="1"/>
</dbReference>
<reference evidence="4 5" key="1">
    <citation type="journal article" date="2018" name="Nat. Ecol. Evol.">
        <title>Pezizomycetes genomes reveal the molecular basis of ectomycorrhizal truffle lifestyle.</title>
        <authorList>
            <person name="Murat C."/>
            <person name="Payen T."/>
            <person name="Noel B."/>
            <person name="Kuo A."/>
            <person name="Morin E."/>
            <person name="Chen J."/>
            <person name="Kohler A."/>
            <person name="Krizsan K."/>
            <person name="Balestrini R."/>
            <person name="Da Silva C."/>
            <person name="Montanini B."/>
            <person name="Hainaut M."/>
            <person name="Levati E."/>
            <person name="Barry K.W."/>
            <person name="Belfiori B."/>
            <person name="Cichocki N."/>
            <person name="Clum A."/>
            <person name="Dockter R.B."/>
            <person name="Fauchery L."/>
            <person name="Guy J."/>
            <person name="Iotti M."/>
            <person name="Le Tacon F."/>
            <person name="Lindquist E.A."/>
            <person name="Lipzen A."/>
            <person name="Malagnac F."/>
            <person name="Mello A."/>
            <person name="Molinier V."/>
            <person name="Miyauchi S."/>
            <person name="Poulain J."/>
            <person name="Riccioni C."/>
            <person name="Rubini A."/>
            <person name="Sitrit Y."/>
            <person name="Splivallo R."/>
            <person name="Traeger S."/>
            <person name="Wang M."/>
            <person name="Zifcakova L."/>
            <person name="Wipf D."/>
            <person name="Zambonelli A."/>
            <person name="Paolocci F."/>
            <person name="Nowrousian M."/>
            <person name="Ottonello S."/>
            <person name="Baldrian P."/>
            <person name="Spatafora J.W."/>
            <person name="Henrissat B."/>
            <person name="Nagy L.G."/>
            <person name="Aury J.M."/>
            <person name="Wincker P."/>
            <person name="Grigoriev I.V."/>
            <person name="Bonfante P."/>
            <person name="Martin F.M."/>
        </authorList>
    </citation>
    <scope>NUCLEOTIDE SEQUENCE [LARGE SCALE GENOMIC DNA]</scope>
    <source>
        <strain evidence="4 5">ATCC MYA-4762</strain>
    </source>
</reference>
<dbReference type="Pfam" id="PF12937">
    <property type="entry name" value="F-box-like"/>
    <property type="match status" value="1"/>
</dbReference>
<dbReference type="EMBL" id="ML121577">
    <property type="protein sequence ID" value="RPB20128.1"/>
    <property type="molecule type" value="Genomic_DNA"/>
</dbReference>
<protein>
    <recommendedName>
        <fullName evidence="3">F-box domain-containing protein</fullName>
    </recommendedName>
</protein>
<feature type="compositionally biased region" description="Low complexity" evidence="2">
    <location>
        <begin position="134"/>
        <end position="152"/>
    </location>
</feature>
<evidence type="ECO:0000313" key="4">
    <source>
        <dbReference type="EMBL" id="RPB20128.1"/>
    </source>
</evidence>
<dbReference type="FunCoup" id="A0A3N4LEK4">
    <property type="interactions" value="123"/>
</dbReference>
<dbReference type="PANTHER" id="PTHR12874">
    <property type="entry name" value="F-BOX ONLY PROTEIN 48-RELATED"/>
    <property type="match status" value="1"/>
</dbReference>
<evidence type="ECO:0000256" key="1">
    <source>
        <dbReference type="ARBA" id="ARBA00022786"/>
    </source>
</evidence>
<organism evidence="4 5">
    <name type="scientific">Terfezia boudieri ATCC MYA-4762</name>
    <dbReference type="NCBI Taxonomy" id="1051890"/>
    <lineage>
        <taxon>Eukaryota</taxon>
        <taxon>Fungi</taxon>
        <taxon>Dikarya</taxon>
        <taxon>Ascomycota</taxon>
        <taxon>Pezizomycotina</taxon>
        <taxon>Pezizomycetes</taxon>
        <taxon>Pezizales</taxon>
        <taxon>Pezizaceae</taxon>
        <taxon>Terfezia</taxon>
    </lineage>
</organism>
<dbReference type="STRING" id="1051890.A0A3N4LEK4"/>
<proteinExistence type="predicted"/>
<dbReference type="GO" id="GO:0019005">
    <property type="term" value="C:SCF ubiquitin ligase complex"/>
    <property type="evidence" value="ECO:0007669"/>
    <property type="project" value="TreeGrafter"/>
</dbReference>
<sequence length="515" mass="57218">MSKAKMNDEAELELAQTRSPISHVSQEDVSDDGAGPSATAPPTSGHTSTNPHLGSPKSATLSDKAPKSAMEHFEKAIEREGQGNLGDSLNLYRKAYRMDPKIDAKYQQKYFPRVPNASASSSNLLSPPTGPNTAHHSSNAPSGGASATPAAPTEPVTITSLIASFSNLRIQANALATFAPIKSKSEKQSETPTNAYKEPEEPARGFSLLANLPHELLLQILRFLAYTDIASFARCSLVCKSLAYTVSAEDSIWKDACHHPHWGFPSQVWDFQCNIFGEALPDDFSSPEDEEEVETDLSGFPIPKRPSSPLPIKSLFPNYKNSYKHMFYSRPRIRYNGLYISTCNYIRPGAFHSSSTTVTGATPVHIITYYRYLRFYPDGTCLSLLTTHEPPEVVYHLSKPSRTQNTPGYTSALHPWGKHVLRGRWRLDTRDSGDIDIETESASGEKYLFKMGLCVKSVGGGKGGRGGGRLNKLVWRGFWSWNKLTDDVAEFSLRNDKPFFWSRIRRFDRELLEEM</sequence>
<dbReference type="Gene3D" id="1.20.1280.50">
    <property type="match status" value="1"/>
</dbReference>
<gene>
    <name evidence="4" type="ORF">L211DRAFT_863449</name>
</gene>
<feature type="domain" description="F-box" evidence="3">
    <location>
        <begin position="206"/>
        <end position="256"/>
    </location>
</feature>
<feature type="region of interest" description="Disordered" evidence="2">
    <location>
        <begin position="115"/>
        <end position="152"/>
    </location>
</feature>
<dbReference type="SUPFAM" id="SSF81383">
    <property type="entry name" value="F-box domain"/>
    <property type="match status" value="1"/>
</dbReference>
<dbReference type="InterPro" id="IPR001810">
    <property type="entry name" value="F-box_dom"/>
</dbReference>
<evidence type="ECO:0000256" key="2">
    <source>
        <dbReference type="SAM" id="MobiDB-lite"/>
    </source>
</evidence>
<dbReference type="InterPro" id="IPR045464">
    <property type="entry name" value="Hrt3/FBXO9_C"/>
</dbReference>
<dbReference type="AlphaFoldDB" id="A0A3N4LEK4"/>
<accession>A0A3N4LEK4</accession>
<dbReference type="InterPro" id="IPR036047">
    <property type="entry name" value="F-box-like_dom_sf"/>
</dbReference>
<evidence type="ECO:0000313" key="5">
    <source>
        <dbReference type="Proteomes" id="UP000267821"/>
    </source>
</evidence>
<name>A0A3N4LEK4_9PEZI</name>
<keyword evidence="1" id="KW-0833">Ubl conjugation pathway</keyword>
<dbReference type="InParanoid" id="A0A3N4LEK4"/>
<dbReference type="GO" id="GO:0005737">
    <property type="term" value="C:cytoplasm"/>
    <property type="evidence" value="ECO:0007669"/>
    <property type="project" value="TreeGrafter"/>
</dbReference>
<dbReference type="OrthoDB" id="2117972at2759"/>
<feature type="compositionally biased region" description="Low complexity" evidence="2">
    <location>
        <begin position="115"/>
        <end position="127"/>
    </location>
</feature>
<dbReference type="Pfam" id="PF19270">
    <property type="entry name" value="FBO_C"/>
    <property type="match status" value="1"/>
</dbReference>
<feature type="region of interest" description="Disordered" evidence="2">
    <location>
        <begin position="1"/>
        <end position="70"/>
    </location>
</feature>